<comment type="subcellular location">
    <subcellularLocation>
        <location evidence="1 12">Cell membrane</location>
        <topology evidence="1 12">Multi-pass membrane protein</topology>
    </subcellularLocation>
</comment>
<feature type="transmembrane region" description="Helical" evidence="12">
    <location>
        <begin position="215"/>
        <end position="236"/>
    </location>
</feature>
<dbReference type="OrthoDB" id="65864at2157"/>
<keyword evidence="9 12" id="KW-0472">Membrane</keyword>
<gene>
    <name evidence="12 13" type="primary">uppP</name>
    <name evidence="13" type="ORF">GCM10009039_27630</name>
</gene>
<dbReference type="GO" id="GO:0005886">
    <property type="term" value="C:plasma membrane"/>
    <property type="evidence" value="ECO:0007669"/>
    <property type="project" value="UniProtKB-SubCell"/>
</dbReference>
<keyword evidence="5 12" id="KW-1003">Cell membrane</keyword>
<feature type="transmembrane region" description="Helical" evidence="12">
    <location>
        <begin position="248"/>
        <end position="268"/>
    </location>
</feature>
<evidence type="ECO:0000256" key="4">
    <source>
        <dbReference type="ARBA" id="ARBA00021581"/>
    </source>
</evidence>
<evidence type="ECO:0000256" key="8">
    <source>
        <dbReference type="ARBA" id="ARBA00022989"/>
    </source>
</evidence>
<dbReference type="Proteomes" id="UP000607197">
    <property type="component" value="Unassembled WGS sequence"/>
</dbReference>
<evidence type="ECO:0000256" key="6">
    <source>
        <dbReference type="ARBA" id="ARBA00022692"/>
    </source>
</evidence>
<evidence type="ECO:0000256" key="1">
    <source>
        <dbReference type="ARBA" id="ARBA00004651"/>
    </source>
</evidence>
<keyword evidence="14" id="KW-1185">Reference proteome</keyword>
<dbReference type="HAMAP" id="MF_01006">
    <property type="entry name" value="Undec_diphosphatase"/>
    <property type="match status" value="1"/>
</dbReference>
<evidence type="ECO:0000313" key="13">
    <source>
        <dbReference type="EMBL" id="GGL68106.1"/>
    </source>
</evidence>
<protein>
    <recommendedName>
        <fullName evidence="4 12">Undecaprenyl-diphosphatase</fullName>
        <ecNumber evidence="3 12">3.6.1.27</ecNumber>
    </recommendedName>
    <alternativeName>
        <fullName evidence="10 12">Undecaprenyl pyrophosphate phosphatase</fullName>
    </alternativeName>
</protein>
<evidence type="ECO:0000313" key="14">
    <source>
        <dbReference type="Proteomes" id="UP000607197"/>
    </source>
</evidence>
<keyword evidence="7 12" id="KW-0378">Hydrolase</keyword>
<evidence type="ECO:0000256" key="11">
    <source>
        <dbReference type="ARBA" id="ARBA00047594"/>
    </source>
</evidence>
<dbReference type="EC" id="3.6.1.27" evidence="3 12"/>
<comment type="caution">
    <text evidence="13">The sequence shown here is derived from an EMBL/GenBank/DDBJ whole genome shotgun (WGS) entry which is preliminary data.</text>
</comment>
<dbReference type="RefSeq" id="WP_188979947.1">
    <property type="nucleotide sequence ID" value="NZ_BMPG01000004.1"/>
</dbReference>
<organism evidence="13 14">
    <name type="scientific">Halocalculus aciditolerans</name>
    <dbReference type="NCBI Taxonomy" id="1383812"/>
    <lineage>
        <taxon>Archaea</taxon>
        <taxon>Methanobacteriati</taxon>
        <taxon>Methanobacteriota</taxon>
        <taxon>Stenosarchaea group</taxon>
        <taxon>Halobacteria</taxon>
        <taxon>Halobacteriales</taxon>
        <taxon>Halobacteriaceae</taxon>
        <taxon>Halocalculus</taxon>
    </lineage>
</organism>
<feature type="transmembrane region" description="Helical" evidence="12">
    <location>
        <begin position="122"/>
        <end position="140"/>
    </location>
</feature>
<feature type="transmembrane region" description="Helical" evidence="12">
    <location>
        <begin position="190"/>
        <end position="208"/>
    </location>
</feature>
<reference evidence="13" key="2">
    <citation type="submission" date="2020-09" db="EMBL/GenBank/DDBJ databases">
        <authorList>
            <person name="Sun Q."/>
            <person name="Ohkuma M."/>
        </authorList>
    </citation>
    <scope>NUCLEOTIDE SEQUENCE</scope>
    <source>
        <strain evidence="13">JCM 19596</strain>
    </source>
</reference>
<keyword evidence="6 12" id="KW-0812">Transmembrane</keyword>
<evidence type="ECO:0000256" key="9">
    <source>
        <dbReference type="ARBA" id="ARBA00023136"/>
    </source>
</evidence>
<dbReference type="PANTHER" id="PTHR30622">
    <property type="entry name" value="UNDECAPRENYL-DIPHOSPHATASE"/>
    <property type="match status" value="1"/>
</dbReference>
<evidence type="ECO:0000256" key="12">
    <source>
        <dbReference type="HAMAP-Rule" id="MF_01006"/>
    </source>
</evidence>
<evidence type="ECO:0000256" key="5">
    <source>
        <dbReference type="ARBA" id="ARBA00022475"/>
    </source>
</evidence>
<dbReference type="AlphaFoldDB" id="A0A830FPP1"/>
<name>A0A830FPP1_9EURY</name>
<dbReference type="Pfam" id="PF02673">
    <property type="entry name" value="BacA"/>
    <property type="match status" value="1"/>
</dbReference>
<feature type="transmembrane region" description="Helical" evidence="12">
    <location>
        <begin position="89"/>
        <end position="110"/>
    </location>
</feature>
<comment type="catalytic activity">
    <reaction evidence="11 12">
        <text>di-trans,octa-cis-undecaprenyl diphosphate + H2O = di-trans,octa-cis-undecaprenyl phosphate + phosphate + H(+)</text>
        <dbReference type="Rhea" id="RHEA:28094"/>
        <dbReference type="ChEBI" id="CHEBI:15377"/>
        <dbReference type="ChEBI" id="CHEBI:15378"/>
        <dbReference type="ChEBI" id="CHEBI:43474"/>
        <dbReference type="ChEBI" id="CHEBI:58405"/>
        <dbReference type="ChEBI" id="CHEBI:60392"/>
        <dbReference type="EC" id="3.6.1.27"/>
    </reaction>
</comment>
<comment type="function">
    <text evidence="12">Catalyzes the dephosphorylation of undecaprenyl diphosphate (UPP).</text>
</comment>
<evidence type="ECO:0000256" key="3">
    <source>
        <dbReference type="ARBA" id="ARBA00012374"/>
    </source>
</evidence>
<dbReference type="PANTHER" id="PTHR30622:SF2">
    <property type="entry name" value="UNDECAPRENYL-DIPHOSPHATASE"/>
    <property type="match status" value="1"/>
</dbReference>
<accession>A0A830FPP1</accession>
<reference evidence="13" key="1">
    <citation type="journal article" date="2014" name="Int. J. Syst. Evol. Microbiol.">
        <title>Complete genome sequence of Corynebacterium casei LMG S-19264T (=DSM 44701T), isolated from a smear-ripened cheese.</title>
        <authorList>
            <consortium name="US DOE Joint Genome Institute (JGI-PGF)"/>
            <person name="Walter F."/>
            <person name="Albersmeier A."/>
            <person name="Kalinowski J."/>
            <person name="Ruckert C."/>
        </authorList>
    </citation>
    <scope>NUCLEOTIDE SEQUENCE</scope>
    <source>
        <strain evidence="13">JCM 19596</strain>
    </source>
</reference>
<keyword evidence="8 12" id="KW-1133">Transmembrane helix</keyword>
<evidence type="ECO:0000256" key="2">
    <source>
        <dbReference type="ARBA" id="ARBA00010621"/>
    </source>
</evidence>
<dbReference type="InterPro" id="IPR003824">
    <property type="entry name" value="UppP"/>
</dbReference>
<evidence type="ECO:0000256" key="7">
    <source>
        <dbReference type="ARBA" id="ARBA00022801"/>
    </source>
</evidence>
<comment type="similarity">
    <text evidence="2 12">Belongs to the UppP family.</text>
</comment>
<proteinExistence type="inferred from homology"/>
<sequence>MELSVVVAFVLGVLQGVLEWLPVSSEGNVSLVLTLLGEDPVVATKLALFLHLGTGIAALAYYRDDVRDLLYDVPEWRPSTWFDAESADLSFIVLATLASGIVGVVVYGALEAVVTGTTTNGFVVIVAVLLLLTGLLQKFAAGFMAERETPTALDAVLVGAGQGLALLPGVSRSGTTVSILLLRGYDENAALRLSFVLAIPASVAAAGLTLVTDGLIVAGVLPTLVMVAAAATVGYLTIDALTRLVDRVAFWLVCVAFALLMLAGVFFLSG</sequence>
<dbReference type="GO" id="GO:0050380">
    <property type="term" value="F:undecaprenyl-diphosphatase activity"/>
    <property type="evidence" value="ECO:0007669"/>
    <property type="project" value="UniProtKB-UniRule"/>
</dbReference>
<evidence type="ECO:0000256" key="10">
    <source>
        <dbReference type="ARBA" id="ARBA00032707"/>
    </source>
</evidence>
<dbReference type="EMBL" id="BMPG01000004">
    <property type="protein sequence ID" value="GGL68106.1"/>
    <property type="molecule type" value="Genomic_DNA"/>
</dbReference>